<evidence type="ECO:0000313" key="2">
    <source>
        <dbReference type="Proteomes" id="UP000009886"/>
    </source>
</evidence>
<dbReference type="GeneID" id="26235391"/>
<dbReference type="RefSeq" id="XP_014531232.2">
    <property type="nucleotide sequence ID" value="XM_014675746.2"/>
</dbReference>
<organism evidence="1 2">
    <name type="scientific">Penicillium digitatum (strain Pd1 / CECT 20795)</name>
    <name type="common">Green mold</name>
    <dbReference type="NCBI Taxonomy" id="1170230"/>
    <lineage>
        <taxon>Eukaryota</taxon>
        <taxon>Fungi</taxon>
        <taxon>Dikarya</taxon>
        <taxon>Ascomycota</taxon>
        <taxon>Pezizomycotina</taxon>
        <taxon>Eurotiomycetes</taxon>
        <taxon>Eurotiomycetidae</taxon>
        <taxon>Eurotiales</taxon>
        <taxon>Aspergillaceae</taxon>
        <taxon>Penicillium</taxon>
    </lineage>
</organism>
<dbReference type="VEuPathDB" id="FungiDB:PDIP_70750"/>
<dbReference type="Proteomes" id="UP000009886">
    <property type="component" value="Unassembled WGS sequence"/>
</dbReference>
<dbReference type="HOGENOM" id="CLU_1816441_0_0_1"/>
<gene>
    <name evidence="1" type="ORF">PDIP_70750</name>
</gene>
<evidence type="ECO:0000313" key="1">
    <source>
        <dbReference type="EMBL" id="EKV07899.1"/>
    </source>
</evidence>
<accession>K9FFG2</accession>
<comment type="caution">
    <text evidence="1">The sequence shown here is derived from an EMBL/GenBank/DDBJ whole genome shotgun (WGS) entry which is preliminary data.</text>
</comment>
<reference evidence="2" key="1">
    <citation type="journal article" date="2012" name="BMC Genomics">
        <title>Genome sequence of the necrotrophic fungus Penicillium digitatum, the main postharvest pathogen of citrus.</title>
        <authorList>
            <person name="Marcet-Houben M."/>
            <person name="Ballester A.-R."/>
            <person name="de la Fuente B."/>
            <person name="Harries E."/>
            <person name="Marcos J.F."/>
            <person name="Gonzalez-Candelas L."/>
            <person name="Gabaldon T."/>
        </authorList>
    </citation>
    <scope>NUCLEOTIDE SEQUENCE [LARGE SCALE GENOMIC DNA]</scope>
    <source>
        <strain evidence="2">Pd1 / CECT 20795</strain>
    </source>
</reference>
<dbReference type="AlphaFoldDB" id="K9FFG2"/>
<dbReference type="EMBL" id="AKCU01000449">
    <property type="protein sequence ID" value="EKV07899.1"/>
    <property type="molecule type" value="Genomic_DNA"/>
</dbReference>
<proteinExistence type="predicted"/>
<protein>
    <submittedName>
        <fullName evidence="1">Uncharacterized protein</fullName>
    </submittedName>
</protein>
<name>K9FFG2_PEND1</name>
<dbReference type="OrthoDB" id="76567at2759"/>
<dbReference type="KEGG" id="pdp:PDIP_70750"/>
<sequence length="142" mass="15612">MPAPSKPIFSIPTRCQSLGSVVPVVLSTQKPITLIIKMVTPEHHDVVQAFDKAIDSALTQMGLDRATFSYTEVNIDVNGTSKQPDWGLGPRRVPRGTNRWPTVVAEIAISQTRARLQRDIELWLDPSRGNANIAIAIKASRT</sequence>